<feature type="chain" id="PRO_5026843885" evidence="2">
    <location>
        <begin position="26"/>
        <end position="404"/>
    </location>
</feature>
<reference evidence="3 4" key="1">
    <citation type="submission" date="2020-05" db="EMBL/GenBank/DDBJ databases">
        <title>Complete genome sequence of Gemmatimonas greenlandica TET16.</title>
        <authorList>
            <person name="Zeng Y."/>
        </authorList>
    </citation>
    <scope>NUCLEOTIDE SEQUENCE [LARGE SCALE GENOMIC DNA]</scope>
    <source>
        <strain evidence="3 4">TET16</strain>
    </source>
</reference>
<keyword evidence="4" id="KW-1185">Reference proteome</keyword>
<dbReference type="KEGG" id="ggr:HKW67_15305"/>
<proteinExistence type="predicted"/>
<sequence>MQYRTPFNSVSMVRFLKLVLVSAFAHFQPGALLVAQTAPSLQAPAQPADSINILRTKQKFFSDSLAFYAEMKSRLEQRAEQLNKDTTTATRLILSAVQDSLRETNRRYGGVQSRVSDLGSQITVLASEQLRQLDSEKRRLGLALNAAATETDKAKIRIEQLKNEKSADSALAIKREEVVRELAKLKANVAGWENLGGVVSTVSLTAQQLLIFPEADSGLVSKGQSMLQWVGFGSALAGSLIAARGNTTSGSAMIGGGLTVSALIQRAFGSNPKLRQVATRVARNVGFTDDVNSLANLTPTFRADAERLRGELDGLNGNDTPTEQQLNTYFKLVSQQRAIFAILSAIKARGQFLLDSFGDDVSAKSKGSMNRLIQEAERATSRWYSYEPVLLQPYELLLRQKRGF</sequence>
<feature type="coiled-coil region" evidence="1">
    <location>
        <begin position="144"/>
        <end position="195"/>
    </location>
</feature>
<dbReference type="Proteomes" id="UP000500938">
    <property type="component" value="Chromosome"/>
</dbReference>
<accession>A0A6M4ITH8</accession>
<dbReference type="EMBL" id="CP053085">
    <property type="protein sequence ID" value="QJR36786.1"/>
    <property type="molecule type" value="Genomic_DNA"/>
</dbReference>
<evidence type="ECO:0000313" key="4">
    <source>
        <dbReference type="Proteomes" id="UP000500938"/>
    </source>
</evidence>
<protein>
    <submittedName>
        <fullName evidence="3">Uncharacterized protein</fullName>
    </submittedName>
</protein>
<name>A0A6M4ITH8_9BACT</name>
<feature type="coiled-coil region" evidence="1">
    <location>
        <begin position="65"/>
        <end position="92"/>
    </location>
</feature>
<gene>
    <name evidence="3" type="ORF">HKW67_15305</name>
</gene>
<dbReference type="AlphaFoldDB" id="A0A6M4ITH8"/>
<evidence type="ECO:0000256" key="1">
    <source>
        <dbReference type="SAM" id="Coils"/>
    </source>
</evidence>
<organism evidence="3 4">
    <name type="scientific">Gemmatimonas groenlandica</name>
    <dbReference type="NCBI Taxonomy" id="2732249"/>
    <lineage>
        <taxon>Bacteria</taxon>
        <taxon>Pseudomonadati</taxon>
        <taxon>Gemmatimonadota</taxon>
        <taxon>Gemmatimonadia</taxon>
        <taxon>Gemmatimonadales</taxon>
        <taxon>Gemmatimonadaceae</taxon>
        <taxon>Gemmatimonas</taxon>
    </lineage>
</organism>
<dbReference type="RefSeq" id="WP_171226218.1">
    <property type="nucleotide sequence ID" value="NZ_CP053085.1"/>
</dbReference>
<evidence type="ECO:0000313" key="3">
    <source>
        <dbReference type="EMBL" id="QJR36786.1"/>
    </source>
</evidence>
<feature type="signal peptide" evidence="2">
    <location>
        <begin position="1"/>
        <end position="25"/>
    </location>
</feature>
<keyword evidence="1" id="KW-0175">Coiled coil</keyword>
<evidence type="ECO:0000256" key="2">
    <source>
        <dbReference type="SAM" id="SignalP"/>
    </source>
</evidence>
<keyword evidence="2" id="KW-0732">Signal</keyword>